<dbReference type="InterPro" id="IPR050746">
    <property type="entry name" value="DAACS"/>
</dbReference>
<gene>
    <name evidence="7" type="ORF">EV700_1400</name>
</gene>
<dbReference type="Gene3D" id="1.10.3860.10">
    <property type="entry name" value="Sodium:dicarboxylate symporter"/>
    <property type="match status" value="1"/>
</dbReference>
<dbReference type="EMBL" id="SHKX01000011">
    <property type="protein sequence ID" value="RZU47013.1"/>
    <property type="molecule type" value="Genomic_DNA"/>
</dbReference>
<evidence type="ECO:0000256" key="5">
    <source>
        <dbReference type="ARBA" id="ARBA00023136"/>
    </source>
</evidence>
<comment type="caution">
    <text evidence="7">The sequence shown here is derived from an EMBL/GenBank/DDBJ whole genome shotgun (WGS) entry which is preliminary data.</text>
</comment>
<keyword evidence="8" id="KW-1185">Reference proteome</keyword>
<evidence type="ECO:0000256" key="6">
    <source>
        <dbReference type="SAM" id="Phobius"/>
    </source>
</evidence>
<evidence type="ECO:0000256" key="2">
    <source>
        <dbReference type="ARBA" id="ARBA00022448"/>
    </source>
</evidence>
<dbReference type="OrthoDB" id="9766690at2"/>
<dbReference type="GO" id="GO:0015293">
    <property type="term" value="F:symporter activity"/>
    <property type="evidence" value="ECO:0007669"/>
    <property type="project" value="InterPro"/>
</dbReference>
<keyword evidence="4 6" id="KW-1133">Transmembrane helix</keyword>
<evidence type="ECO:0000313" key="8">
    <source>
        <dbReference type="Proteomes" id="UP000292423"/>
    </source>
</evidence>
<organism evidence="7 8">
    <name type="scientific">Fluviicoccus keumensis</name>
    <dbReference type="NCBI Taxonomy" id="1435465"/>
    <lineage>
        <taxon>Bacteria</taxon>
        <taxon>Pseudomonadati</taxon>
        <taxon>Pseudomonadota</taxon>
        <taxon>Gammaproteobacteria</taxon>
        <taxon>Moraxellales</taxon>
        <taxon>Moraxellaceae</taxon>
        <taxon>Fluviicoccus</taxon>
    </lineage>
</organism>
<dbReference type="InterPro" id="IPR036458">
    <property type="entry name" value="Na:dicarbo_symporter_sf"/>
</dbReference>
<reference evidence="7 8" key="1">
    <citation type="submission" date="2019-02" db="EMBL/GenBank/DDBJ databases">
        <title>Genomic Encyclopedia of Type Strains, Phase IV (KMG-IV): sequencing the most valuable type-strain genomes for metagenomic binning, comparative biology and taxonomic classification.</title>
        <authorList>
            <person name="Goeker M."/>
        </authorList>
    </citation>
    <scope>NUCLEOTIDE SEQUENCE [LARGE SCALE GENOMIC DNA]</scope>
    <source>
        <strain evidence="7 8">DSM 105135</strain>
    </source>
</reference>
<dbReference type="RefSeq" id="WP_130412137.1">
    <property type="nucleotide sequence ID" value="NZ_SHKX01000011.1"/>
</dbReference>
<feature type="transmembrane region" description="Helical" evidence="6">
    <location>
        <begin position="231"/>
        <end position="257"/>
    </location>
</feature>
<evidence type="ECO:0000256" key="4">
    <source>
        <dbReference type="ARBA" id="ARBA00022989"/>
    </source>
</evidence>
<keyword evidence="2" id="KW-0813">Transport</keyword>
<feature type="transmembrane region" description="Helical" evidence="6">
    <location>
        <begin position="162"/>
        <end position="181"/>
    </location>
</feature>
<dbReference type="InterPro" id="IPR001991">
    <property type="entry name" value="Na-dicarboxylate_symporter"/>
</dbReference>
<sequence length="419" mass="44138">MTATEQPVAASSLNRRILLGTVAGLVLGWLLMLAGPDSAITQKSLYACGLVSGIFIDLLKMVLAPLVFSSIALGVANLRAHRRMGRVWKLTLGFMATTTTIATITGLLAANFFHPGEGLHLSLFQDSISKFEVTSLTPGEFFAKLAHGIFVNPVAALAQPNILAVVVFALFVGIAVVQAGERYPTILKLLEELFALCMHIVGWIMQLAPFGIMALLAKLVAVDSLAVLDSLLFFAAVIIGTTLLHGAVTLPTLLWLLTRLSPLQFWRGARPALLTAFATSSSNATIPVTLRCLETDLKVKPEISGFVVPLGATVNMDGTALYEAAAALFVASLAGISLSLDQQVVVCLMAMLASIGAPGIPSAGMVTMVMVLQSVGLPAEAVAILIPIDRVLDTVRTAVNVEGDLITSLVVDKWAGKDA</sequence>
<dbReference type="PANTHER" id="PTHR11958">
    <property type="entry name" value="SODIUM/DICARBOXYLATE SYMPORTER-RELATED"/>
    <property type="match status" value="1"/>
</dbReference>
<accession>A0A4Q7ZAS1</accession>
<dbReference type="AlphaFoldDB" id="A0A4Q7ZAS1"/>
<feature type="transmembrane region" description="Helical" evidence="6">
    <location>
        <begin position="90"/>
        <end position="113"/>
    </location>
</feature>
<evidence type="ECO:0000313" key="7">
    <source>
        <dbReference type="EMBL" id="RZU47013.1"/>
    </source>
</evidence>
<evidence type="ECO:0000256" key="1">
    <source>
        <dbReference type="ARBA" id="ARBA00004141"/>
    </source>
</evidence>
<dbReference type="Pfam" id="PF00375">
    <property type="entry name" value="SDF"/>
    <property type="match status" value="1"/>
</dbReference>
<dbReference type="PRINTS" id="PR00173">
    <property type="entry name" value="EDTRNSPORT"/>
</dbReference>
<dbReference type="Proteomes" id="UP000292423">
    <property type="component" value="Unassembled WGS sequence"/>
</dbReference>
<feature type="transmembrane region" description="Helical" evidence="6">
    <location>
        <begin position="17"/>
        <end position="34"/>
    </location>
</feature>
<evidence type="ECO:0000256" key="3">
    <source>
        <dbReference type="ARBA" id="ARBA00022692"/>
    </source>
</evidence>
<feature type="transmembrane region" description="Helical" evidence="6">
    <location>
        <begin position="193"/>
        <end position="219"/>
    </location>
</feature>
<feature type="transmembrane region" description="Helical" evidence="6">
    <location>
        <begin position="54"/>
        <end position="78"/>
    </location>
</feature>
<protein>
    <submittedName>
        <fullName evidence="7">Na+/H+-dicarboxylate symporter</fullName>
    </submittedName>
</protein>
<dbReference type="SUPFAM" id="SSF118215">
    <property type="entry name" value="Proton glutamate symport protein"/>
    <property type="match status" value="1"/>
</dbReference>
<comment type="subcellular location">
    <subcellularLocation>
        <location evidence="1">Membrane</location>
        <topology evidence="1">Multi-pass membrane protein</topology>
    </subcellularLocation>
</comment>
<dbReference type="GO" id="GO:0016020">
    <property type="term" value="C:membrane"/>
    <property type="evidence" value="ECO:0007669"/>
    <property type="project" value="UniProtKB-SubCell"/>
</dbReference>
<name>A0A4Q7ZAS1_9GAMM</name>
<proteinExistence type="predicted"/>
<keyword evidence="3 6" id="KW-0812">Transmembrane</keyword>
<dbReference type="PANTHER" id="PTHR11958:SF63">
    <property type="entry name" value="AMINO ACID TRANSPORTER"/>
    <property type="match status" value="1"/>
</dbReference>
<keyword evidence="5 6" id="KW-0472">Membrane</keyword>